<feature type="transmembrane region" description="Helical" evidence="1">
    <location>
        <begin position="83"/>
        <end position="103"/>
    </location>
</feature>
<dbReference type="Proteomes" id="UP000502756">
    <property type="component" value="Chromosome"/>
</dbReference>
<keyword evidence="1" id="KW-0812">Transmembrane</keyword>
<reference evidence="2 3" key="1">
    <citation type="submission" date="2020-05" db="EMBL/GenBank/DDBJ databases">
        <title>Genome sequencing of Spirosoma sp. TS118.</title>
        <authorList>
            <person name="Lee J.-H."/>
            <person name="Jeong S."/>
            <person name="Zhao L."/>
            <person name="Jung J.-H."/>
            <person name="Kim M.-K."/>
            <person name="Lim S."/>
        </authorList>
    </citation>
    <scope>NUCLEOTIDE SEQUENCE [LARGE SCALE GENOMIC DNA]</scope>
    <source>
        <strain evidence="2 3">TS118</strain>
    </source>
</reference>
<accession>A0A6M5Y469</accession>
<dbReference type="EMBL" id="CP053435">
    <property type="protein sequence ID" value="QJW89338.1"/>
    <property type="molecule type" value="Genomic_DNA"/>
</dbReference>
<name>A0A6M5Y469_9BACT</name>
<evidence type="ECO:0000313" key="3">
    <source>
        <dbReference type="Proteomes" id="UP000502756"/>
    </source>
</evidence>
<evidence type="ECO:0000256" key="1">
    <source>
        <dbReference type="SAM" id="Phobius"/>
    </source>
</evidence>
<gene>
    <name evidence="2" type="ORF">HNV11_08060</name>
</gene>
<evidence type="ECO:0000313" key="2">
    <source>
        <dbReference type="EMBL" id="QJW89338.1"/>
    </source>
</evidence>
<protein>
    <submittedName>
        <fullName evidence="2">SGNH/GDSL hydrolase family protein</fullName>
    </submittedName>
</protein>
<organism evidence="2 3">
    <name type="scientific">Spirosoma taeanense</name>
    <dbReference type="NCBI Taxonomy" id="2735870"/>
    <lineage>
        <taxon>Bacteria</taxon>
        <taxon>Pseudomonadati</taxon>
        <taxon>Bacteroidota</taxon>
        <taxon>Cytophagia</taxon>
        <taxon>Cytophagales</taxon>
        <taxon>Cytophagaceae</taxon>
        <taxon>Spirosoma</taxon>
    </lineage>
</organism>
<dbReference type="Gene3D" id="3.40.50.1110">
    <property type="entry name" value="SGNH hydrolase"/>
    <property type="match status" value="1"/>
</dbReference>
<feature type="transmembrane region" description="Helical" evidence="1">
    <location>
        <begin position="12"/>
        <end position="32"/>
    </location>
</feature>
<keyword evidence="3" id="KW-1185">Reference proteome</keyword>
<dbReference type="RefSeq" id="WP_171739177.1">
    <property type="nucleotide sequence ID" value="NZ_CP053435.1"/>
</dbReference>
<dbReference type="InterPro" id="IPR036514">
    <property type="entry name" value="SGNH_hydro_sf"/>
</dbReference>
<dbReference type="GO" id="GO:0016788">
    <property type="term" value="F:hydrolase activity, acting on ester bonds"/>
    <property type="evidence" value="ECO:0007669"/>
    <property type="project" value="UniProtKB-ARBA"/>
</dbReference>
<keyword evidence="1" id="KW-1133">Transmembrane helix</keyword>
<dbReference type="SUPFAM" id="SSF52266">
    <property type="entry name" value="SGNH hydrolase"/>
    <property type="match status" value="1"/>
</dbReference>
<dbReference type="KEGG" id="stae:HNV11_08060"/>
<keyword evidence="2" id="KW-0378">Hydrolase</keyword>
<sequence length="506" mass="56637">MNNHTLRMEKAACFWGASAILLLGLFGLTSIYDQVRGNADGLAGNIAYQNVVGVLLILNCLGLLFSVGLLSTFKTVQNISLSFLSVLFVLVVVEVIGHLALAFDFVKSEPFVFRRFYVSPGVASIKPFPAGDLNPVAGRMHLPNDCQTVVNCAGDSLWRISNSVGGLDRQREVVNPAPQKKRIAILGDSFMEGYMVNEPDRCSSILERETGLEHLNFAVNGSNPVNYYLMYKGVAKAFCADVLIIGFLPANDFEILNEQRLYTLVDWPKYVPYWQGNYPNYTLRYSLANVGQSIFYGNHTSASLLKIVDSLYTALSLSNKLKADVLMNSSLFRLLGERQSSDYLAGEYTKYEQFSDQEWQYVRHSLNQLIQEARGKKVLIVSLPTLPDLKALKQGKSNRIDAVLADFCRRQQIGFIPLAPRFLAYEHNLAELYVACDGHWSKQGEQFAANALLHHPVYRKLIGLPDRRKPSRVAYSSGQTRAWGKQIAYRPGLLPESDVSWPAQRD</sequence>
<feature type="transmembrane region" description="Helical" evidence="1">
    <location>
        <begin position="52"/>
        <end position="71"/>
    </location>
</feature>
<dbReference type="AlphaFoldDB" id="A0A6M5Y469"/>
<proteinExistence type="predicted"/>
<keyword evidence="1" id="KW-0472">Membrane</keyword>